<proteinExistence type="predicted"/>
<dbReference type="EC" id="1.-.-.-" evidence="2"/>
<keyword evidence="2" id="KW-0560">Oxidoreductase</keyword>
<evidence type="ECO:0000259" key="1">
    <source>
        <dbReference type="Pfam" id="PF02771"/>
    </source>
</evidence>
<dbReference type="InterPro" id="IPR046373">
    <property type="entry name" value="Acyl-CoA_Oxase/DH_mid-dom_sf"/>
</dbReference>
<dbReference type="SUPFAM" id="SSF47203">
    <property type="entry name" value="Acyl-CoA dehydrogenase C-terminal domain-like"/>
    <property type="match status" value="1"/>
</dbReference>
<dbReference type="AlphaFoldDB" id="A0AAW7XDN9"/>
<dbReference type="EMBL" id="JAUOPB010000019">
    <property type="protein sequence ID" value="MDO6424883.1"/>
    <property type="molecule type" value="Genomic_DNA"/>
</dbReference>
<accession>A0AAW7XDN9</accession>
<dbReference type="InterPro" id="IPR037069">
    <property type="entry name" value="AcylCoA_DH/ox_N_sf"/>
</dbReference>
<dbReference type="InterPro" id="IPR013786">
    <property type="entry name" value="AcylCoA_DH/ox_N"/>
</dbReference>
<dbReference type="PANTHER" id="PTHR43884:SF12">
    <property type="entry name" value="ISOVALERYL-COA DEHYDROGENASE, MITOCHONDRIAL-RELATED"/>
    <property type="match status" value="1"/>
</dbReference>
<reference evidence="2" key="1">
    <citation type="submission" date="2023-07" db="EMBL/GenBank/DDBJ databases">
        <title>Genome content predicts the carbon catabolic preferences of heterotrophic bacteria.</title>
        <authorList>
            <person name="Gralka M."/>
        </authorList>
    </citation>
    <scope>NUCLEOTIDE SEQUENCE</scope>
    <source>
        <strain evidence="2">I3M17_2</strain>
    </source>
</reference>
<dbReference type="PANTHER" id="PTHR43884">
    <property type="entry name" value="ACYL-COA DEHYDROGENASE"/>
    <property type="match status" value="1"/>
</dbReference>
<dbReference type="InterPro" id="IPR009100">
    <property type="entry name" value="AcylCoA_DH/oxidase_NM_dom_sf"/>
</dbReference>
<dbReference type="Proteomes" id="UP001169760">
    <property type="component" value="Unassembled WGS sequence"/>
</dbReference>
<comment type="caution">
    <text evidence="2">The sequence shown here is derived from an EMBL/GenBank/DDBJ whole genome shotgun (WGS) entry which is preliminary data.</text>
</comment>
<dbReference type="Pfam" id="PF02771">
    <property type="entry name" value="Acyl-CoA_dh_N"/>
    <property type="match status" value="1"/>
</dbReference>
<gene>
    <name evidence="2" type="ORF">Q4521_20505</name>
</gene>
<dbReference type="Gene3D" id="1.10.540.10">
    <property type="entry name" value="Acyl-CoA dehydrogenase/oxidase, N-terminal domain"/>
    <property type="match status" value="1"/>
</dbReference>
<dbReference type="SUPFAM" id="SSF56645">
    <property type="entry name" value="Acyl-CoA dehydrogenase NM domain-like"/>
    <property type="match status" value="1"/>
</dbReference>
<dbReference type="InterPro" id="IPR036250">
    <property type="entry name" value="AcylCo_DH-like_C"/>
</dbReference>
<dbReference type="Gene3D" id="1.20.140.10">
    <property type="entry name" value="Butyryl-CoA Dehydrogenase, subunit A, domain 3"/>
    <property type="match status" value="1"/>
</dbReference>
<dbReference type="GO" id="GO:0050660">
    <property type="term" value="F:flavin adenine dinucleotide binding"/>
    <property type="evidence" value="ECO:0007669"/>
    <property type="project" value="InterPro"/>
</dbReference>
<name>A0AAW7XDN9_9GAMM</name>
<sequence>MSDSRQGSRFRTYTEIVELVETLGKGVVEQHASDVDDKARFPEEAFAAFKEARLLSAMVPQSLGGDGLNIKQLCKLCEILGQYCASTAMVYAMHQIQVACLVNHALTSSYFQQYLADLVEHQYLLASATTELGIGGDLRSSICGLELEGDNFKLVKQAPVISYALNADAILVTCRANTDAAASDQVHVLVKTKECEFEQIAGWDTLGFRGTCSSGYTLTAAGHVEQVIPAPFATILSKSMHPVSHVLWGSLWTGLAASAVKKARQAVRHAYRKNPDMPPVTSLRLSEVDELLFSMRGGLYQSIEEYQGLLDGDCDDAFTNFGFSIRTNNVKLRCSEMVVDIVGKALMIVGIMGYKNDSPVSLSRHIRDAYGAALMVNNDRIRGHNATMQIAMRDS</sequence>
<evidence type="ECO:0000313" key="2">
    <source>
        <dbReference type="EMBL" id="MDO6424883.1"/>
    </source>
</evidence>
<protein>
    <submittedName>
        <fullName evidence="2">Acyl-CoA dehydrogenase family protein</fullName>
        <ecNumber evidence="2">1.-.-.-</ecNumber>
    </submittedName>
</protein>
<evidence type="ECO:0000313" key="3">
    <source>
        <dbReference type="Proteomes" id="UP001169760"/>
    </source>
</evidence>
<feature type="domain" description="Acyl-CoA dehydrogenase/oxidase N-terminal" evidence="1">
    <location>
        <begin position="15"/>
        <end position="120"/>
    </location>
</feature>
<dbReference type="GO" id="GO:0003995">
    <property type="term" value="F:acyl-CoA dehydrogenase activity"/>
    <property type="evidence" value="ECO:0007669"/>
    <property type="project" value="TreeGrafter"/>
</dbReference>
<organism evidence="2 3">
    <name type="scientific">Saccharophagus degradans</name>
    <dbReference type="NCBI Taxonomy" id="86304"/>
    <lineage>
        <taxon>Bacteria</taxon>
        <taxon>Pseudomonadati</taxon>
        <taxon>Pseudomonadota</taxon>
        <taxon>Gammaproteobacteria</taxon>
        <taxon>Cellvibrionales</taxon>
        <taxon>Cellvibrionaceae</taxon>
        <taxon>Saccharophagus</taxon>
    </lineage>
</organism>
<dbReference type="RefSeq" id="WP_303494144.1">
    <property type="nucleotide sequence ID" value="NZ_JAUOPB010000019.1"/>
</dbReference>
<dbReference type="Gene3D" id="2.40.110.10">
    <property type="entry name" value="Butyryl-CoA Dehydrogenase, subunit A, domain 2"/>
    <property type="match status" value="1"/>
</dbReference>